<comment type="similarity">
    <text evidence="2">Belongs to the KHG/KDPG aldolase family.</text>
</comment>
<dbReference type="OrthoDB" id="9802667at2"/>
<keyword evidence="4 6" id="KW-0456">Lyase</keyword>
<dbReference type="Pfam" id="PF01081">
    <property type="entry name" value="Aldolase"/>
    <property type="match status" value="1"/>
</dbReference>
<dbReference type="EC" id="4.1.2.14" evidence="6"/>
<comment type="caution">
    <text evidence="6">The sequence shown here is derived from an EMBL/GenBank/DDBJ whole genome shotgun (WGS) entry which is preliminary data.</text>
</comment>
<name>A0A371J264_9FIRM</name>
<reference evidence="6 7" key="1">
    <citation type="journal article" date="2017" name="Genome Announc.">
        <title>Draft Genome Sequence of Romboutsia weinsteinii sp. nov. Strain CCRI-19649(T) Isolated from Surface Water.</title>
        <authorList>
            <person name="Maheux A.F."/>
            <person name="Boudreau D.K."/>
            <person name="Berube E."/>
            <person name="Boissinot M."/>
            <person name="Cantin P."/>
            <person name="Raymond F."/>
            <person name="Corbeil J."/>
            <person name="Omar R.F."/>
            <person name="Bergeron M.G."/>
        </authorList>
    </citation>
    <scope>NUCLEOTIDE SEQUENCE [LARGE SCALE GENOMIC DNA]</scope>
    <source>
        <strain evidence="6 7">CCRI-19649</strain>
    </source>
</reference>
<organism evidence="6 7">
    <name type="scientific">Romboutsia weinsteinii</name>
    <dbReference type="NCBI Taxonomy" id="2020949"/>
    <lineage>
        <taxon>Bacteria</taxon>
        <taxon>Bacillati</taxon>
        <taxon>Bacillota</taxon>
        <taxon>Clostridia</taxon>
        <taxon>Peptostreptococcales</taxon>
        <taxon>Peptostreptococcaceae</taxon>
        <taxon>Romboutsia</taxon>
    </lineage>
</organism>
<evidence type="ECO:0000256" key="4">
    <source>
        <dbReference type="ARBA" id="ARBA00023239"/>
    </source>
</evidence>
<dbReference type="PANTHER" id="PTHR30246:SF1">
    <property type="entry name" value="2-DEHYDRO-3-DEOXY-6-PHOSPHOGALACTONATE ALDOLASE-RELATED"/>
    <property type="match status" value="1"/>
</dbReference>
<dbReference type="AlphaFoldDB" id="A0A371J264"/>
<keyword evidence="7" id="KW-1185">Reference proteome</keyword>
<dbReference type="RefSeq" id="WP_094366718.1">
    <property type="nucleotide sequence ID" value="NZ_NOJY02000019.1"/>
</dbReference>
<evidence type="ECO:0000313" key="7">
    <source>
        <dbReference type="Proteomes" id="UP000215694"/>
    </source>
</evidence>
<comment type="pathway">
    <text evidence="1">Carbohydrate acid metabolism.</text>
</comment>
<dbReference type="CDD" id="cd00452">
    <property type="entry name" value="KDPG_aldolase"/>
    <property type="match status" value="1"/>
</dbReference>
<dbReference type="NCBIfam" id="NF005119">
    <property type="entry name" value="PRK06552.1"/>
    <property type="match status" value="1"/>
</dbReference>
<proteinExistence type="inferred from homology"/>
<dbReference type="EMBL" id="NOJY02000019">
    <property type="protein sequence ID" value="RDY26870.1"/>
    <property type="molecule type" value="Genomic_DNA"/>
</dbReference>
<dbReference type="InterPro" id="IPR000887">
    <property type="entry name" value="Aldlse_KDPG_KHG"/>
</dbReference>
<keyword evidence="5" id="KW-0119">Carbohydrate metabolism</keyword>
<evidence type="ECO:0000256" key="1">
    <source>
        <dbReference type="ARBA" id="ARBA00004761"/>
    </source>
</evidence>
<dbReference type="EC" id="4.1.3.16" evidence="6"/>
<dbReference type="GO" id="GO:0008700">
    <property type="term" value="F:(R,S)-4-hydroxy-2-oxoglutarate aldolase activity"/>
    <property type="evidence" value="ECO:0007669"/>
    <property type="project" value="UniProtKB-EC"/>
</dbReference>
<evidence type="ECO:0000256" key="5">
    <source>
        <dbReference type="ARBA" id="ARBA00023277"/>
    </source>
</evidence>
<evidence type="ECO:0000256" key="2">
    <source>
        <dbReference type="ARBA" id="ARBA00006906"/>
    </source>
</evidence>
<protein>
    <submittedName>
        <fullName evidence="6">Bifunctional 4-hydroxy-2-oxoglutarate aldolase/2-dehydro-3-deoxy-phosphogluconate aldolase</fullName>
        <ecNumber evidence="6">4.1.2.14</ecNumber>
        <ecNumber evidence="6">4.1.3.16</ecNumber>
    </submittedName>
</protein>
<gene>
    <name evidence="6" type="primary">eda</name>
    <name evidence="6" type="ORF">CHL78_011775</name>
</gene>
<dbReference type="Proteomes" id="UP000215694">
    <property type="component" value="Unassembled WGS sequence"/>
</dbReference>
<dbReference type="SUPFAM" id="SSF51569">
    <property type="entry name" value="Aldolase"/>
    <property type="match status" value="1"/>
</dbReference>
<accession>A0A371J264</accession>
<dbReference type="GO" id="GO:0008675">
    <property type="term" value="F:2-dehydro-3-deoxy-phosphogluconate aldolase activity"/>
    <property type="evidence" value="ECO:0007669"/>
    <property type="project" value="UniProtKB-EC"/>
</dbReference>
<comment type="subunit">
    <text evidence="3">Homotrimer.</text>
</comment>
<sequence length="215" mass="23076">MKKIKVLSTLEKCGVVAVVRGNTKEMGVKISQACIKGNIGAIEVTYTNKFANDIIRELDEMYGQCEDVVIGAGTVLDPETARLAILSGAKYVVSPSFNEETARLCNRYMVPYIPGVMTINEIVTAHESGVDVVKIFPGSAFGPGYIGAIKGPLPHASTMVTGGVNLDNIDTWAKAGVDLVGIGGELNKLGEVDKFEEITDICNQYVEKFKEARGN</sequence>
<dbReference type="Gene3D" id="3.20.20.70">
    <property type="entry name" value="Aldolase class I"/>
    <property type="match status" value="1"/>
</dbReference>
<dbReference type="PANTHER" id="PTHR30246">
    <property type="entry name" value="2-KETO-3-DEOXY-6-PHOSPHOGLUCONATE ALDOLASE"/>
    <property type="match status" value="1"/>
</dbReference>
<dbReference type="InterPro" id="IPR013785">
    <property type="entry name" value="Aldolase_TIM"/>
</dbReference>
<evidence type="ECO:0000313" key="6">
    <source>
        <dbReference type="EMBL" id="RDY26870.1"/>
    </source>
</evidence>
<dbReference type="NCBIfam" id="TIGR01182">
    <property type="entry name" value="eda"/>
    <property type="match status" value="1"/>
</dbReference>
<evidence type="ECO:0000256" key="3">
    <source>
        <dbReference type="ARBA" id="ARBA00011233"/>
    </source>
</evidence>